<dbReference type="Proteomes" id="UP000887116">
    <property type="component" value="Unassembled WGS sequence"/>
</dbReference>
<gene>
    <name evidence="1" type="ORF">TNCT_189191</name>
</gene>
<organism evidence="1 2">
    <name type="scientific">Trichonephila clavata</name>
    <name type="common">Joro spider</name>
    <name type="synonym">Nephila clavata</name>
    <dbReference type="NCBI Taxonomy" id="2740835"/>
    <lineage>
        <taxon>Eukaryota</taxon>
        <taxon>Metazoa</taxon>
        <taxon>Ecdysozoa</taxon>
        <taxon>Arthropoda</taxon>
        <taxon>Chelicerata</taxon>
        <taxon>Arachnida</taxon>
        <taxon>Araneae</taxon>
        <taxon>Araneomorphae</taxon>
        <taxon>Entelegynae</taxon>
        <taxon>Araneoidea</taxon>
        <taxon>Nephilidae</taxon>
        <taxon>Trichonephila</taxon>
    </lineage>
</organism>
<sequence>MNIFLIVFQTYFSVSEVPLDYVQPFSKLLRSFVVAVFIFKISNTSYGVQKVMLQEEKDVLIELAKVFHHFSPEEFCRIFVCNMNIILCERSRNPALQIFLQSLLFDSPKTRLLSAISLNFILECVKQFGNKNMFPILSCLLHDVLRAMLKFPQNADLLIVSVLNQVSTNSNFIFP</sequence>
<dbReference type="Pfam" id="PF20175">
    <property type="entry name" value="Tra1_central"/>
    <property type="match status" value="1"/>
</dbReference>
<proteinExistence type="predicted"/>
<reference evidence="1" key="1">
    <citation type="submission" date="2020-07" db="EMBL/GenBank/DDBJ databases">
        <title>Multicomponent nature underlies the extraordinary mechanical properties of spider dragline silk.</title>
        <authorList>
            <person name="Kono N."/>
            <person name="Nakamura H."/>
            <person name="Mori M."/>
            <person name="Yoshida Y."/>
            <person name="Ohtoshi R."/>
            <person name="Malay A.D."/>
            <person name="Moran D.A.P."/>
            <person name="Tomita M."/>
            <person name="Numata K."/>
            <person name="Arakawa K."/>
        </authorList>
    </citation>
    <scope>NUCLEOTIDE SEQUENCE</scope>
</reference>
<comment type="caution">
    <text evidence="1">The sequence shown here is derived from an EMBL/GenBank/DDBJ whole genome shotgun (WGS) entry which is preliminary data.</text>
</comment>
<dbReference type="InterPro" id="IPR046807">
    <property type="entry name" value="Tra1_central"/>
</dbReference>
<keyword evidence="2" id="KW-1185">Reference proteome</keyword>
<evidence type="ECO:0000313" key="2">
    <source>
        <dbReference type="Proteomes" id="UP000887116"/>
    </source>
</evidence>
<accession>A0A8X6FQ46</accession>
<name>A0A8X6FQ46_TRICU</name>
<protein>
    <submittedName>
        <fullName evidence="1">Uncharacterized protein</fullName>
    </submittedName>
</protein>
<dbReference type="AlphaFoldDB" id="A0A8X6FQ46"/>
<evidence type="ECO:0000313" key="1">
    <source>
        <dbReference type="EMBL" id="GFQ64618.1"/>
    </source>
</evidence>
<dbReference type="OrthoDB" id="6437641at2759"/>
<dbReference type="EMBL" id="BMAO01010079">
    <property type="protein sequence ID" value="GFQ64618.1"/>
    <property type="molecule type" value="Genomic_DNA"/>
</dbReference>